<comment type="similarity">
    <text evidence="1">Belongs to the arsA ATPase family.</text>
</comment>
<dbReference type="SUPFAM" id="SSF52540">
    <property type="entry name" value="P-loop containing nucleoside triphosphate hydrolases"/>
    <property type="match status" value="1"/>
</dbReference>
<sequence length="206" mass="23136">DEAAAMRQLLEYLDDPRFERVVVDTAPTGHTLRLLQLPEMLDSMVGRVAKLRDRFSGMMDGMKGMFGMGDGPAGGPDLDELQDRIERLRRVLQDPARTDFRVVMVPEEMSVVESERLVARLGEFGIPVQTLVVNRVMEDLAEVADVEGADADDGFDDWVVSPDLDSCAFCQRRWGVQQNALGRAMELFRGRDVKRVPLLADEVRVE</sequence>
<evidence type="ECO:0000313" key="4">
    <source>
        <dbReference type="Proteomes" id="UP001596328"/>
    </source>
</evidence>
<dbReference type="Pfam" id="PF02374">
    <property type="entry name" value="ArsA_ATPase"/>
    <property type="match status" value="1"/>
</dbReference>
<name>A0ABD5S5C7_9EURY</name>
<evidence type="ECO:0000313" key="3">
    <source>
        <dbReference type="EMBL" id="MFC6726765.1"/>
    </source>
</evidence>
<dbReference type="AlphaFoldDB" id="A0ABD5S5C7"/>
<organism evidence="3 4">
    <name type="scientific">Halobium palmae</name>
    <dbReference type="NCBI Taxonomy" id="1776492"/>
    <lineage>
        <taxon>Archaea</taxon>
        <taxon>Methanobacteriati</taxon>
        <taxon>Methanobacteriota</taxon>
        <taxon>Stenosarchaea group</taxon>
        <taxon>Halobacteria</taxon>
        <taxon>Halobacteriales</taxon>
        <taxon>Haloferacaceae</taxon>
        <taxon>Halobium</taxon>
    </lineage>
</organism>
<feature type="domain" description="ArsA/GET3 Anion-transporting ATPase-like" evidence="2">
    <location>
        <begin position="1"/>
        <end position="139"/>
    </location>
</feature>
<evidence type="ECO:0000256" key="1">
    <source>
        <dbReference type="ARBA" id="ARBA00011040"/>
    </source>
</evidence>
<proteinExistence type="inferred from homology"/>
<feature type="non-terminal residue" evidence="3">
    <location>
        <position position="1"/>
    </location>
</feature>
<evidence type="ECO:0000259" key="2">
    <source>
        <dbReference type="Pfam" id="PF02374"/>
    </source>
</evidence>
<dbReference type="Gene3D" id="3.40.50.300">
    <property type="entry name" value="P-loop containing nucleotide triphosphate hydrolases"/>
    <property type="match status" value="1"/>
</dbReference>
<dbReference type="Proteomes" id="UP001596328">
    <property type="component" value="Unassembled WGS sequence"/>
</dbReference>
<dbReference type="EMBL" id="JBHSWU010001373">
    <property type="protein sequence ID" value="MFC6726765.1"/>
    <property type="molecule type" value="Genomic_DNA"/>
</dbReference>
<comment type="caution">
    <text evidence="3">The sequence shown here is derived from an EMBL/GenBank/DDBJ whole genome shotgun (WGS) entry which is preliminary data.</text>
</comment>
<dbReference type="InterPro" id="IPR027417">
    <property type="entry name" value="P-loop_NTPase"/>
</dbReference>
<dbReference type="PANTHER" id="PTHR10803:SF3">
    <property type="entry name" value="ATPASE GET3"/>
    <property type="match status" value="1"/>
</dbReference>
<reference evidence="3 4" key="1">
    <citation type="journal article" date="2019" name="Int. J. Syst. Evol. Microbiol.">
        <title>The Global Catalogue of Microorganisms (GCM) 10K type strain sequencing project: providing services to taxonomists for standard genome sequencing and annotation.</title>
        <authorList>
            <consortium name="The Broad Institute Genomics Platform"/>
            <consortium name="The Broad Institute Genome Sequencing Center for Infectious Disease"/>
            <person name="Wu L."/>
            <person name="Ma J."/>
        </authorList>
    </citation>
    <scope>NUCLEOTIDE SEQUENCE [LARGE SCALE GENOMIC DNA]</scope>
    <source>
        <strain evidence="3 4">NBRC 111368</strain>
    </source>
</reference>
<feature type="non-terminal residue" evidence="3">
    <location>
        <position position="206"/>
    </location>
</feature>
<protein>
    <submittedName>
        <fullName evidence="3">ArsA family ATPase</fullName>
    </submittedName>
</protein>
<keyword evidence="4" id="KW-1185">Reference proteome</keyword>
<dbReference type="InterPro" id="IPR016300">
    <property type="entry name" value="ATPase_ArsA/GET3"/>
</dbReference>
<dbReference type="PANTHER" id="PTHR10803">
    <property type="entry name" value="ARSENICAL PUMP-DRIVING ATPASE ARSENITE-TRANSLOCATING ATPASE"/>
    <property type="match status" value="1"/>
</dbReference>
<dbReference type="CDD" id="cd02035">
    <property type="entry name" value="ArsA"/>
    <property type="match status" value="1"/>
</dbReference>
<dbReference type="InterPro" id="IPR025723">
    <property type="entry name" value="ArsA/GET3_ATPase-like"/>
</dbReference>
<gene>
    <name evidence="3" type="ORF">ACFQE1_20800</name>
</gene>
<accession>A0ABD5S5C7</accession>